<proteinExistence type="predicted"/>
<sequence length="140" mass="15479">MFDTDFAGICSVMNFTKEVAKLETPNVSRLVKEQEFCVRADWRHGDPNTGTLHEARPRTRAARRLSRCSPSLPLRGSWYILTGDARYVVILSAAIKRHVGAQDAPAAMGQVGQDPPIAETAIAEYVLHSAHVEACHFLSF</sequence>
<gene>
    <name evidence="1" type="ORF">PCOR1329_LOCUS35031</name>
</gene>
<organism evidence="1 2">
    <name type="scientific">Prorocentrum cordatum</name>
    <dbReference type="NCBI Taxonomy" id="2364126"/>
    <lineage>
        <taxon>Eukaryota</taxon>
        <taxon>Sar</taxon>
        <taxon>Alveolata</taxon>
        <taxon>Dinophyceae</taxon>
        <taxon>Prorocentrales</taxon>
        <taxon>Prorocentraceae</taxon>
        <taxon>Prorocentrum</taxon>
    </lineage>
</organism>
<reference evidence="1" key="1">
    <citation type="submission" date="2023-10" db="EMBL/GenBank/DDBJ databases">
        <authorList>
            <person name="Chen Y."/>
            <person name="Shah S."/>
            <person name="Dougan E. K."/>
            <person name="Thang M."/>
            <person name="Chan C."/>
        </authorList>
    </citation>
    <scope>NUCLEOTIDE SEQUENCE [LARGE SCALE GENOMIC DNA]</scope>
</reference>
<accession>A0ABN9T2X5</accession>
<protein>
    <submittedName>
        <fullName evidence="1">Uncharacterized protein</fullName>
    </submittedName>
</protein>
<comment type="caution">
    <text evidence="1">The sequence shown here is derived from an EMBL/GenBank/DDBJ whole genome shotgun (WGS) entry which is preliminary data.</text>
</comment>
<keyword evidence="2" id="KW-1185">Reference proteome</keyword>
<name>A0ABN9T2X5_9DINO</name>
<evidence type="ECO:0000313" key="2">
    <source>
        <dbReference type="Proteomes" id="UP001189429"/>
    </source>
</evidence>
<dbReference type="EMBL" id="CAUYUJ010014283">
    <property type="protein sequence ID" value="CAK0839339.1"/>
    <property type="molecule type" value="Genomic_DNA"/>
</dbReference>
<dbReference type="Proteomes" id="UP001189429">
    <property type="component" value="Unassembled WGS sequence"/>
</dbReference>
<evidence type="ECO:0000313" key="1">
    <source>
        <dbReference type="EMBL" id="CAK0839339.1"/>
    </source>
</evidence>